<keyword evidence="4" id="KW-0449">Lipoprotein</keyword>
<evidence type="ECO:0000256" key="1">
    <source>
        <dbReference type="ARBA" id="ARBA00004459"/>
    </source>
</evidence>
<accession>A0A2P7QH17</accession>
<feature type="signal peptide" evidence="5">
    <location>
        <begin position="1"/>
        <end position="25"/>
    </location>
</feature>
<comment type="subcellular location">
    <subcellularLocation>
        <location evidence="1">Cell outer membrane</location>
        <topology evidence="1">Lipid-anchor</topology>
    </subcellularLocation>
</comment>
<feature type="domain" description="Glycine zipper 2TM" evidence="6">
    <location>
        <begin position="53"/>
        <end position="92"/>
    </location>
</feature>
<dbReference type="Pfam" id="PF05433">
    <property type="entry name" value="Rick_17kDa_Anti"/>
    <property type="match status" value="1"/>
</dbReference>
<gene>
    <name evidence="7" type="ORF">C7I55_22290</name>
</gene>
<keyword evidence="5" id="KW-0732">Signal</keyword>
<dbReference type="InterPro" id="IPR008816">
    <property type="entry name" value="Gly_zipper_2TM_dom"/>
</dbReference>
<dbReference type="AlphaFoldDB" id="A0A2P7QH17"/>
<evidence type="ECO:0000256" key="2">
    <source>
        <dbReference type="ARBA" id="ARBA00008681"/>
    </source>
</evidence>
<reference evidence="7 8" key="1">
    <citation type="submission" date="2018-03" db="EMBL/GenBank/DDBJ databases">
        <title>The draft genome of Sphingosinicella sp. GL-C-18.</title>
        <authorList>
            <person name="Liu L."/>
            <person name="Li L."/>
            <person name="Liang L."/>
            <person name="Zhang X."/>
            <person name="Wang T."/>
        </authorList>
    </citation>
    <scope>NUCLEOTIDE SEQUENCE [LARGE SCALE GENOMIC DNA]</scope>
    <source>
        <strain evidence="7 8">GL-C-18</strain>
    </source>
</reference>
<evidence type="ECO:0000259" key="6">
    <source>
        <dbReference type="Pfam" id="PF05433"/>
    </source>
</evidence>
<feature type="chain" id="PRO_5015137393" description="17 kDa surface antigen" evidence="5">
    <location>
        <begin position="26"/>
        <end position="101"/>
    </location>
</feature>
<dbReference type="RefSeq" id="WP_106515248.1">
    <property type="nucleotide sequence ID" value="NZ_PXYI01000009.1"/>
</dbReference>
<evidence type="ECO:0000313" key="7">
    <source>
        <dbReference type="EMBL" id="PSJ37259.1"/>
    </source>
</evidence>
<proteinExistence type="inferred from homology"/>
<name>A0A2P7QH17_9SPHN</name>
<sequence>MRKIVLALAATSLTVPALPASTAFARDTGVYHGQTWRGSDGRTYCRKPNGTTGLVVGGAAGALVGREIDSRGSRATGTVLGAAVGALLGRHVQRNVISRCR</sequence>
<evidence type="ECO:0000256" key="4">
    <source>
        <dbReference type="ARBA" id="ARBA00023288"/>
    </source>
</evidence>
<evidence type="ECO:0000256" key="5">
    <source>
        <dbReference type="SAM" id="SignalP"/>
    </source>
</evidence>
<dbReference type="Proteomes" id="UP000241167">
    <property type="component" value="Unassembled WGS sequence"/>
</dbReference>
<evidence type="ECO:0000313" key="8">
    <source>
        <dbReference type="Proteomes" id="UP000241167"/>
    </source>
</evidence>
<keyword evidence="8" id="KW-1185">Reference proteome</keyword>
<evidence type="ECO:0000256" key="3">
    <source>
        <dbReference type="ARBA" id="ARBA00015281"/>
    </source>
</evidence>
<comment type="similarity">
    <text evidence="2">Belongs to the rickettsiale 17 kDa surface antigen family.</text>
</comment>
<protein>
    <recommendedName>
        <fullName evidence="3">17 kDa surface antigen</fullName>
    </recommendedName>
</protein>
<organism evidence="7 8">
    <name type="scientific">Allosphingosinicella deserti</name>
    <dbReference type="NCBI Taxonomy" id="2116704"/>
    <lineage>
        <taxon>Bacteria</taxon>
        <taxon>Pseudomonadati</taxon>
        <taxon>Pseudomonadota</taxon>
        <taxon>Alphaproteobacteria</taxon>
        <taxon>Sphingomonadales</taxon>
        <taxon>Sphingomonadaceae</taxon>
        <taxon>Allosphingosinicella</taxon>
    </lineage>
</organism>
<dbReference type="EMBL" id="PXYI01000009">
    <property type="protein sequence ID" value="PSJ37259.1"/>
    <property type="molecule type" value="Genomic_DNA"/>
</dbReference>
<dbReference type="OrthoDB" id="7450859at2"/>
<comment type="caution">
    <text evidence="7">The sequence shown here is derived from an EMBL/GenBank/DDBJ whole genome shotgun (WGS) entry which is preliminary data.</text>
</comment>
<dbReference type="GO" id="GO:0009279">
    <property type="term" value="C:cell outer membrane"/>
    <property type="evidence" value="ECO:0007669"/>
    <property type="project" value="UniProtKB-SubCell"/>
</dbReference>